<evidence type="ECO:0000256" key="5">
    <source>
        <dbReference type="ARBA" id="ARBA00023136"/>
    </source>
</evidence>
<reference evidence="9 10" key="1">
    <citation type="journal article" date="2015" name="Genome Announc.">
        <title>Draft Genome Sequence of Norvancomycin-Producing Strain Amycolatopsis orientalis CPCC200066.</title>
        <authorList>
            <person name="Lei X."/>
            <person name="Yuan F."/>
            <person name="Shi Y."/>
            <person name="Li X."/>
            <person name="Wang L."/>
            <person name="Hong B."/>
        </authorList>
    </citation>
    <scope>NUCLEOTIDE SEQUENCE [LARGE SCALE GENOMIC DNA]</scope>
    <source>
        <strain evidence="9 10">B-37</strain>
    </source>
</reference>
<dbReference type="GO" id="GO:0000271">
    <property type="term" value="P:polysaccharide biosynthetic process"/>
    <property type="evidence" value="ECO:0007669"/>
    <property type="project" value="InterPro"/>
</dbReference>
<feature type="transmembrane region" description="Helical" evidence="7">
    <location>
        <begin position="134"/>
        <end position="155"/>
    </location>
</feature>
<dbReference type="STRING" id="31958.SD37_12195"/>
<feature type="domain" description="GtrA/DPMS transmembrane" evidence="8">
    <location>
        <begin position="43"/>
        <end position="156"/>
    </location>
</feature>
<proteinExistence type="inferred from homology"/>
<keyword evidence="4 7" id="KW-1133">Transmembrane helix</keyword>
<accession>A0A193CBN5</accession>
<evidence type="ECO:0000259" key="8">
    <source>
        <dbReference type="Pfam" id="PF04138"/>
    </source>
</evidence>
<gene>
    <name evidence="9" type="ORF">SD37_12195</name>
</gene>
<protein>
    <recommendedName>
        <fullName evidence="8">GtrA/DPMS transmembrane domain-containing protein</fullName>
    </recommendedName>
</protein>
<evidence type="ECO:0000313" key="10">
    <source>
        <dbReference type="Proteomes" id="UP000093695"/>
    </source>
</evidence>
<evidence type="ECO:0000313" key="9">
    <source>
        <dbReference type="EMBL" id="ANN21720.1"/>
    </source>
</evidence>
<sequence>MADVHDAVRGKGFADRFADFCAAVVRRLPFGLSRLVAPSFLGFALINGFTFAVDLILLTLLRGWLGLPVWLAITLAYATAFGLSFVLNRSMNFRSHAPVGRQAVLYVIAIVVNYVAFLLGVGAGLAALGVDYRLSRLIAGACEGVFMYSVMRWVVFAKSGSEFEVEGAGEPDLAHVRASGVEDADGPVGRPARAAEEAQ</sequence>
<evidence type="ECO:0000256" key="1">
    <source>
        <dbReference type="ARBA" id="ARBA00004141"/>
    </source>
</evidence>
<evidence type="ECO:0000256" key="2">
    <source>
        <dbReference type="ARBA" id="ARBA00009399"/>
    </source>
</evidence>
<feature type="transmembrane region" description="Helical" evidence="7">
    <location>
        <begin position="103"/>
        <end position="128"/>
    </location>
</feature>
<feature type="transmembrane region" description="Helical" evidence="7">
    <location>
        <begin position="35"/>
        <end position="61"/>
    </location>
</feature>
<keyword evidence="10" id="KW-1185">Reference proteome</keyword>
<dbReference type="AlphaFoldDB" id="A0A193CBN5"/>
<dbReference type="InterPro" id="IPR051401">
    <property type="entry name" value="GtrA_CellWall_Glycosyl"/>
</dbReference>
<keyword evidence="5 7" id="KW-0472">Membrane</keyword>
<evidence type="ECO:0000256" key="4">
    <source>
        <dbReference type="ARBA" id="ARBA00022989"/>
    </source>
</evidence>
<dbReference type="PANTHER" id="PTHR38459:SF1">
    <property type="entry name" value="PROPHAGE BACTOPRENOL-LINKED GLUCOSE TRANSLOCASE HOMOLOG"/>
    <property type="match status" value="1"/>
</dbReference>
<keyword evidence="3 7" id="KW-0812">Transmembrane</keyword>
<comment type="similarity">
    <text evidence="2">Belongs to the GtrA family.</text>
</comment>
<evidence type="ECO:0000256" key="3">
    <source>
        <dbReference type="ARBA" id="ARBA00022692"/>
    </source>
</evidence>
<evidence type="ECO:0000256" key="7">
    <source>
        <dbReference type="SAM" id="Phobius"/>
    </source>
</evidence>
<name>A0A193CBN5_AMYOR</name>
<dbReference type="eggNOG" id="COG2246">
    <property type="taxonomic scope" value="Bacteria"/>
</dbReference>
<feature type="transmembrane region" description="Helical" evidence="7">
    <location>
        <begin position="67"/>
        <end position="87"/>
    </location>
</feature>
<dbReference type="KEGG" id="aori:SD37_12195"/>
<evidence type="ECO:0000256" key="6">
    <source>
        <dbReference type="SAM" id="MobiDB-lite"/>
    </source>
</evidence>
<dbReference type="PANTHER" id="PTHR38459">
    <property type="entry name" value="PROPHAGE BACTOPRENOL-LINKED GLUCOSE TRANSLOCASE HOMOLOG"/>
    <property type="match status" value="1"/>
</dbReference>
<dbReference type="GO" id="GO:0005886">
    <property type="term" value="C:plasma membrane"/>
    <property type="evidence" value="ECO:0007669"/>
    <property type="project" value="TreeGrafter"/>
</dbReference>
<dbReference type="Pfam" id="PF04138">
    <property type="entry name" value="GtrA_DPMS_TM"/>
    <property type="match status" value="1"/>
</dbReference>
<feature type="region of interest" description="Disordered" evidence="6">
    <location>
        <begin position="180"/>
        <end position="199"/>
    </location>
</feature>
<comment type="subcellular location">
    <subcellularLocation>
        <location evidence="1">Membrane</location>
        <topology evidence="1">Multi-pass membrane protein</topology>
    </subcellularLocation>
</comment>
<dbReference type="EMBL" id="CP016174">
    <property type="protein sequence ID" value="ANN21720.1"/>
    <property type="molecule type" value="Genomic_DNA"/>
</dbReference>
<organism evidence="9 10">
    <name type="scientific">Amycolatopsis orientalis</name>
    <name type="common">Nocardia orientalis</name>
    <dbReference type="NCBI Taxonomy" id="31958"/>
    <lineage>
        <taxon>Bacteria</taxon>
        <taxon>Bacillati</taxon>
        <taxon>Actinomycetota</taxon>
        <taxon>Actinomycetes</taxon>
        <taxon>Pseudonocardiales</taxon>
        <taxon>Pseudonocardiaceae</taxon>
        <taxon>Amycolatopsis</taxon>
    </lineage>
</organism>
<dbReference type="InterPro" id="IPR007267">
    <property type="entry name" value="GtrA_DPMS_TM"/>
</dbReference>
<dbReference type="Proteomes" id="UP000093695">
    <property type="component" value="Chromosome"/>
</dbReference>